<feature type="region of interest" description="Disordered" evidence="1">
    <location>
        <begin position="187"/>
        <end position="218"/>
    </location>
</feature>
<dbReference type="AlphaFoldDB" id="A0AAJ0GJ83"/>
<gene>
    <name evidence="2" type="ORF">LTR09_000132</name>
</gene>
<sequence length="372" mass="40179">MAPGGRRTAICYPCTADGNRHCDRKWRVPCTQCVLKNQAGKNVQCDPTSITIEQCRAKAAAHRAKMAAARSFPVQPEARQRGQPEPATIAQIAQHEPATQTTPLDIGIGNQQPDQGMHQFSARQDSTAAVVKSPQATTSEVDGEYGETQEHQQPPPQPPNTHQGQQFDELSSRMEVLQEAMAQNAIERVAPTQSLKNRGKSATASLPTPQSSQVSQTTNSVFDCSLPLTSTRAVQATRDHLFNSSHAFAHQPTFNLPQAHMSAVHVNPYLQYGLGYMARRQLALGPSLRHDQASEPPDNTITSQVKIDPFLGSGYKPTGQSSLHQALSQTPANGTGPSALFASGTTLQNPIDLTSHAEAESTNKSKVLKRKA</sequence>
<feature type="compositionally biased region" description="Polar residues" evidence="1">
    <location>
        <begin position="191"/>
        <end position="204"/>
    </location>
</feature>
<evidence type="ECO:0000256" key="1">
    <source>
        <dbReference type="SAM" id="MobiDB-lite"/>
    </source>
</evidence>
<comment type="caution">
    <text evidence="2">The sequence shown here is derived from an EMBL/GenBank/DDBJ whole genome shotgun (WGS) entry which is preliminary data.</text>
</comment>
<feature type="region of interest" description="Disordered" evidence="1">
    <location>
        <begin position="318"/>
        <end position="344"/>
    </location>
</feature>
<name>A0AAJ0GJ83_9PEZI</name>
<keyword evidence="3" id="KW-1185">Reference proteome</keyword>
<evidence type="ECO:0000313" key="3">
    <source>
        <dbReference type="Proteomes" id="UP001271007"/>
    </source>
</evidence>
<dbReference type="Proteomes" id="UP001271007">
    <property type="component" value="Unassembled WGS sequence"/>
</dbReference>
<dbReference type="EMBL" id="JAWDJX010000001">
    <property type="protein sequence ID" value="KAK3058568.1"/>
    <property type="molecule type" value="Genomic_DNA"/>
</dbReference>
<organism evidence="2 3">
    <name type="scientific">Extremus antarcticus</name>
    <dbReference type="NCBI Taxonomy" id="702011"/>
    <lineage>
        <taxon>Eukaryota</taxon>
        <taxon>Fungi</taxon>
        <taxon>Dikarya</taxon>
        <taxon>Ascomycota</taxon>
        <taxon>Pezizomycotina</taxon>
        <taxon>Dothideomycetes</taxon>
        <taxon>Dothideomycetidae</taxon>
        <taxon>Mycosphaerellales</taxon>
        <taxon>Extremaceae</taxon>
        <taxon>Extremus</taxon>
    </lineage>
</organism>
<evidence type="ECO:0000313" key="2">
    <source>
        <dbReference type="EMBL" id="KAK3058568.1"/>
    </source>
</evidence>
<feature type="compositionally biased region" description="Polar residues" evidence="1">
    <location>
        <begin position="97"/>
        <end position="114"/>
    </location>
</feature>
<reference evidence="2" key="1">
    <citation type="submission" date="2023-04" db="EMBL/GenBank/DDBJ databases">
        <title>Black Yeasts Isolated from many extreme environments.</title>
        <authorList>
            <person name="Coleine C."/>
            <person name="Stajich J.E."/>
            <person name="Selbmann L."/>
        </authorList>
    </citation>
    <scope>NUCLEOTIDE SEQUENCE</scope>
    <source>
        <strain evidence="2">CCFEE 5312</strain>
    </source>
</reference>
<protein>
    <submittedName>
        <fullName evidence="2">Uncharacterized protein</fullName>
    </submittedName>
</protein>
<feature type="region of interest" description="Disordered" evidence="1">
    <location>
        <begin position="97"/>
        <end position="168"/>
    </location>
</feature>
<feature type="compositionally biased region" description="Low complexity" evidence="1">
    <location>
        <begin position="205"/>
        <end position="218"/>
    </location>
</feature>
<feature type="compositionally biased region" description="Polar residues" evidence="1">
    <location>
        <begin position="318"/>
        <end position="336"/>
    </location>
</feature>
<accession>A0AAJ0GJ83</accession>
<proteinExistence type="predicted"/>